<accession>A0A075FVD9</accession>
<protein>
    <submittedName>
        <fullName evidence="1">Uncharacterized protein</fullName>
    </submittedName>
</protein>
<proteinExistence type="predicted"/>
<dbReference type="EMBL" id="KF900447">
    <property type="protein sequence ID" value="AIE95318.1"/>
    <property type="molecule type" value="Genomic_DNA"/>
</dbReference>
<organism evidence="1">
    <name type="scientific">uncultured marine thaumarchaeote AD1000_63_F07</name>
    <dbReference type="NCBI Taxonomy" id="1455928"/>
    <lineage>
        <taxon>Archaea</taxon>
        <taxon>Nitrososphaerota</taxon>
        <taxon>environmental samples</taxon>
    </lineage>
</organism>
<name>A0A075FVD9_9ARCH</name>
<evidence type="ECO:0000313" key="1">
    <source>
        <dbReference type="EMBL" id="AIE95318.1"/>
    </source>
</evidence>
<reference evidence="1" key="1">
    <citation type="journal article" date="2014" name="Genome Biol. Evol.">
        <title>Pangenome evidence for extensive interdomain horizontal transfer affecting lineage core and shell genes in uncultured planktonic thaumarchaeota and euryarchaeota.</title>
        <authorList>
            <person name="Deschamps P."/>
            <person name="Zivanovic Y."/>
            <person name="Moreira D."/>
            <person name="Rodriguez-Valera F."/>
            <person name="Lopez-Garcia P."/>
        </authorList>
    </citation>
    <scope>NUCLEOTIDE SEQUENCE</scope>
</reference>
<sequence>MAGPLAVPEAAAYGDNTAGTLSVSSTHIQGGAILGINVDDGDPTNSSVTAPSVTLGGKSVQMNQLSDGSWQAYVVDESTVEGYMLGTANTYDSSISNTSGFDYGMYCTSGLGDGNDATFEIIDVEVFVSLNTHGTDQDLFCKNVDNTSNDDSSNAHTMSFLSSAPAINSDSSAGSFGQQGHKINGSTGVGSWPYIQSNIDFAGTQDVCYGSDCVTVYYGNTDGETSLSITNLTPSESTDLIISITDPGMNWDPTAQDVWQLDIFGSAIGTAWPDGSSFAWAGNNTGEALAGGMVGGNSNNAANNQIGNVGAETDLQDFGCGDNCVLTTSVDPSGVLGGYANVTMRETGANTGVFDITGLSTLKGVSADQAITFSYGGNSETIITTYNTASASLDAGDAWLPAESATYTVTDQDMNRDPTSAETLSIGDPNSAIPTIIIGSPLTLYDFGSMGAGCGTTCVGSSGTAGQITLGTGTDSSGTSDGYYNIVSATNTTDNSKRLRIIADDLDGEQSTNTAHWLNITMAEGTDWNYEDVRQLAGTPYLQFDVSAIADQLSASDINVFVSTISSTSNWNGTVIAAGDTGADMTQDQAIIDVQTSGNTAVGIVDLQEGGSQEGLFNEGSPDTWRGQAKDSVKFAFEFTHGADADLCTNFNDNTGLGATEQTGAFSAKKGDDCEVDIAVSVDIVNWDQNNASAVHNGIYRILAEETGDDTGVFEGSVNYVYLNKATSALGVHNGSDQNMEGLVVFNDKDVTVVLSSQITGASAPRVNYNDTDAAQAGATVGAQLDPEVHTGIVELDEVSYAVGDMATLTITDPDLNQDSSLRETYTNSSKTFQITYTGVSGQTGGQTIAGNQVLVETSADSSVFVSTFTIPNNLGADMDVEYFDSLDSTNAAVSVFGTSTVASSTGSIALDRAVYPVPFADDKLNQGDNTTLTSSVGEVTVTISITEPDHTADTLCAQATTATCTVSGTNTGTAKAKIDTTDIATLGGDTATDATTTTVQELGPLSETEQGSQVYEVALTVGGAASDSTAVQSGQTTPVNSTSILQVLYQDAADDAGTANTSVFDSATFDLRTGTLTVDKDVYVLGQDMVVTLTDPDLNLDSGTSESYGMALIQWDSAANADRLLSNTSDFTSNPSSLSETGDDTGVFQTVVTIPTKIAGSAILAGEGVTLTYRDVGLSGEKKVQDDELDVEETFTISDFGAIVELDKAVYDWTDTVAIAITAPDHNTNTNSAESIGTSSLPVNANTRAGKMCTGTTSYTLDESSEDSGIFEGSITLTGFAHTLASSDSYTPADNSCSGATSGKLQTAGNMDGVTVSFEWKDNSVALASAIIQWNIGTVEFLDSAVAAGGSTVVRVTDVDEDKDSEVVDTFKVDVYSDSDSGGFTITLSETDEDTGVFEGTVHFGTDIATSGTNLRVSEGDTVTAEYTDETLPGPDYTTSDDLTIAATTTVGTATPPLERAPAANARVVDAFGSSVAEVSVDQQVQIAADVANSQDKEQAFAYLVQVQDGNGVTVSLAWITGSLTAGQSMSPALSWTPSDSGSYTATVFVWESVDNPTALSPTVSVSIDVV</sequence>